<keyword evidence="4 6" id="KW-1133">Transmembrane helix</keyword>
<feature type="transmembrane region" description="Helical" evidence="6">
    <location>
        <begin position="65"/>
        <end position="87"/>
    </location>
</feature>
<name>K0NGM9_DESTT</name>
<dbReference type="InterPro" id="IPR047623">
    <property type="entry name" value="SatP"/>
</dbReference>
<dbReference type="PANTHER" id="PTHR30178:SF3">
    <property type="entry name" value="SUCCINATE-ACETATE_PROTON SYMPORTER SATP"/>
    <property type="match status" value="1"/>
</dbReference>
<dbReference type="Pfam" id="PF01184">
    <property type="entry name" value="Gpr1_Fun34_YaaH"/>
    <property type="match status" value="1"/>
</dbReference>
<evidence type="ECO:0000256" key="2">
    <source>
        <dbReference type="ARBA" id="ARBA00005587"/>
    </source>
</evidence>
<feature type="transmembrane region" description="Helical" evidence="6">
    <location>
        <begin position="124"/>
        <end position="145"/>
    </location>
</feature>
<dbReference type="PANTHER" id="PTHR30178">
    <property type="entry name" value="INNER MEMBRANE PROTEIN YAAH"/>
    <property type="match status" value="1"/>
</dbReference>
<organism evidence="7 8">
    <name type="scientific">Desulfobacula toluolica (strain DSM 7467 / Tol2)</name>
    <dbReference type="NCBI Taxonomy" id="651182"/>
    <lineage>
        <taxon>Bacteria</taxon>
        <taxon>Pseudomonadati</taxon>
        <taxon>Thermodesulfobacteriota</taxon>
        <taxon>Desulfobacteria</taxon>
        <taxon>Desulfobacterales</taxon>
        <taxon>Desulfobacteraceae</taxon>
        <taxon>Desulfobacula</taxon>
    </lineage>
</organism>
<comment type="similarity">
    <text evidence="2">Belongs to the acetate uptake transporter (AceTr) (TC 2.A.96) family.</text>
</comment>
<keyword evidence="3 6" id="KW-0812">Transmembrane</keyword>
<comment type="subcellular location">
    <subcellularLocation>
        <location evidence="1">Membrane</location>
        <topology evidence="1">Multi-pass membrane protein</topology>
    </subcellularLocation>
</comment>
<dbReference type="RefSeq" id="WP_014957418.1">
    <property type="nucleotide sequence ID" value="NC_018645.1"/>
</dbReference>
<dbReference type="Proteomes" id="UP000007347">
    <property type="component" value="Chromosome"/>
</dbReference>
<evidence type="ECO:0000256" key="3">
    <source>
        <dbReference type="ARBA" id="ARBA00022692"/>
    </source>
</evidence>
<dbReference type="EMBL" id="FO203503">
    <property type="protein sequence ID" value="CCK80085.1"/>
    <property type="molecule type" value="Genomic_DNA"/>
</dbReference>
<proteinExistence type="inferred from homology"/>
<evidence type="ECO:0000256" key="6">
    <source>
        <dbReference type="SAM" id="Phobius"/>
    </source>
</evidence>
<reference evidence="7 8" key="1">
    <citation type="journal article" date="2013" name="Environ. Microbiol.">
        <title>Complete genome, catabolic sub-proteomes and key-metabolites of Desulfobacula toluolica Tol2, a marine, aromatic compound-degrading, sulfate-reducing bacterium.</title>
        <authorList>
            <person name="Wohlbrand L."/>
            <person name="Jacob J.H."/>
            <person name="Kube M."/>
            <person name="Mussmann M."/>
            <person name="Jarling R."/>
            <person name="Beck A."/>
            <person name="Amann R."/>
            <person name="Wilkes H."/>
            <person name="Reinhardt R."/>
            <person name="Rabus R."/>
        </authorList>
    </citation>
    <scope>NUCLEOTIDE SEQUENCE [LARGE SCALE GENOMIC DNA]</scope>
    <source>
        <strain evidence="8">DSM 7467 / Tol2</strain>
    </source>
</reference>
<dbReference type="GO" id="GO:0005886">
    <property type="term" value="C:plasma membrane"/>
    <property type="evidence" value="ECO:0007669"/>
    <property type="project" value="TreeGrafter"/>
</dbReference>
<feature type="transmembrane region" description="Helical" evidence="6">
    <location>
        <begin position="35"/>
        <end position="53"/>
    </location>
</feature>
<dbReference type="GO" id="GO:0071422">
    <property type="term" value="P:succinate transmembrane transport"/>
    <property type="evidence" value="ECO:0007669"/>
    <property type="project" value="TreeGrafter"/>
</dbReference>
<evidence type="ECO:0000256" key="5">
    <source>
        <dbReference type="ARBA" id="ARBA00023136"/>
    </source>
</evidence>
<dbReference type="NCBIfam" id="NF038013">
    <property type="entry name" value="AceTr_1"/>
    <property type="match status" value="1"/>
</dbReference>
<keyword evidence="5 6" id="KW-0472">Membrane</keyword>
<evidence type="ECO:0000256" key="1">
    <source>
        <dbReference type="ARBA" id="ARBA00004141"/>
    </source>
</evidence>
<dbReference type="AlphaFoldDB" id="K0NGM9"/>
<evidence type="ECO:0000256" key="4">
    <source>
        <dbReference type="ARBA" id="ARBA00022989"/>
    </source>
</evidence>
<dbReference type="HOGENOM" id="CLU_051062_3_1_7"/>
<dbReference type="STRING" id="651182.TOL2_C19240"/>
<sequence length="189" mass="20941">MSNGETENGNPAVVGLAGFGLTTMILQFHNVGWCGVGPVVALAFVFGGLAQLIAGFQEFKCGNNFGYSAFVSYGSFWISLGIIFMMNYFKIYHSSTTDVGWFLVVWTLYTFIMWFPAMKIHSAMAVTFTLLLIGFILLDFAHFGFPGMTKVAGYELMLCAISAWYMMAHVIFAQVFGRDVLPVGKPWIK</sequence>
<keyword evidence="8" id="KW-1185">Reference proteome</keyword>
<evidence type="ECO:0000313" key="8">
    <source>
        <dbReference type="Proteomes" id="UP000007347"/>
    </source>
</evidence>
<dbReference type="KEGG" id="dto:TOL2_C19240"/>
<protein>
    <submittedName>
        <fullName evidence="7">Predicted transporter, GPR1/FUN34/yaaH family</fullName>
    </submittedName>
</protein>
<feature type="transmembrane region" description="Helical" evidence="6">
    <location>
        <begin position="151"/>
        <end position="172"/>
    </location>
</feature>
<accession>K0NGM9</accession>
<feature type="transmembrane region" description="Helical" evidence="6">
    <location>
        <begin position="99"/>
        <end position="117"/>
    </location>
</feature>
<dbReference type="GO" id="GO:0015360">
    <property type="term" value="F:acetate:proton symporter activity"/>
    <property type="evidence" value="ECO:0007669"/>
    <property type="project" value="TreeGrafter"/>
</dbReference>
<dbReference type="InterPro" id="IPR000791">
    <property type="entry name" value="Gpr1/Fun34/SatP-like"/>
</dbReference>
<dbReference type="OrthoDB" id="9787939at2"/>
<gene>
    <name evidence="7" type="ordered locus">TOL2_C19240</name>
</gene>
<evidence type="ECO:0000313" key="7">
    <source>
        <dbReference type="EMBL" id="CCK80085.1"/>
    </source>
</evidence>
<dbReference type="PATRIC" id="fig|651182.5.peg.2296"/>